<protein>
    <submittedName>
        <fullName evidence="3">Uncharacterized protein</fullName>
    </submittedName>
</protein>
<feature type="region of interest" description="Disordered" evidence="2">
    <location>
        <begin position="105"/>
        <end position="236"/>
    </location>
</feature>
<reference evidence="3 4" key="1">
    <citation type="submission" date="2020-05" db="EMBL/GenBank/DDBJ databases">
        <title>Identification and distribution of gene clusters putatively required for synthesis of sphingolipid metabolism inhibitors in phylogenetically diverse species of the filamentous fungus Fusarium.</title>
        <authorList>
            <person name="Kim H.-S."/>
            <person name="Busman M."/>
            <person name="Brown D.W."/>
            <person name="Divon H."/>
            <person name="Uhlig S."/>
            <person name="Proctor R.H."/>
        </authorList>
    </citation>
    <scope>NUCLEOTIDE SEQUENCE [LARGE SCALE GENOMIC DNA]</scope>
    <source>
        <strain evidence="3 4">NRRL 66235</strain>
    </source>
</reference>
<feature type="compositionally biased region" description="Polar residues" evidence="2">
    <location>
        <begin position="159"/>
        <end position="188"/>
    </location>
</feature>
<sequence length="503" mass="56874">MGDSVAERHAAALKLLEDLTSSLNDVEPLGDLSRAQADYDAAEDRHSREQNPEKKRALCRELVRYGDRLEEIQRQHKEAEAKRKEQLDLFNSRLSKEGYLKLATRASSNTGTGTNGDLEGDQTTHQTSETPGIPAQIPDLDRSQLSGPSNDRSTHETTRSPGSLTQTTAIRNTIEPRSTPSRTHSATPSLGFFTDLDQQGGTEPAGQTARPNKRSDNTVSRPTKRQRQSASSDTVTERTITFEEVYQGGKARWKYRIAKIHELYYIFGCKRHDKHFCKENPLQAAMSHLKGKGHSTKKCNATQALKSLGTLVLGCTDPDLELNNKAADCYLAEQEKKKERRNASTNNLAQAPQTGKIYMAWWGDDDKGYCLHAFLVIPFFRQTGDGMDIQCVNESDLQVDIPACYELNEITRWYEWAEDYSKDGKHANNREYPIMCLSGEPPHKVDWLPLCHFRKLNLGDEDLEDKDVIKAFIRNKGIGKSSLMTLFSFYFTDQTEYRAWKRG</sequence>
<proteinExistence type="predicted"/>
<gene>
    <name evidence="3" type="ORF">FMUND_6855</name>
</gene>
<dbReference type="OrthoDB" id="4835412at2759"/>
<evidence type="ECO:0000256" key="2">
    <source>
        <dbReference type="SAM" id="MobiDB-lite"/>
    </source>
</evidence>
<dbReference type="EMBL" id="JAAOAN010000226">
    <property type="protein sequence ID" value="KAF5715476.1"/>
    <property type="molecule type" value="Genomic_DNA"/>
</dbReference>
<feature type="coiled-coil region" evidence="1">
    <location>
        <begin position="55"/>
        <end position="89"/>
    </location>
</feature>
<keyword evidence="4" id="KW-1185">Reference proteome</keyword>
<name>A0A8H5YQF9_9HYPO</name>
<evidence type="ECO:0000313" key="3">
    <source>
        <dbReference type="EMBL" id="KAF5715476.1"/>
    </source>
</evidence>
<evidence type="ECO:0000313" key="4">
    <source>
        <dbReference type="Proteomes" id="UP000544331"/>
    </source>
</evidence>
<dbReference type="AlphaFoldDB" id="A0A8H5YQF9"/>
<feature type="compositionally biased region" description="Polar residues" evidence="2">
    <location>
        <begin position="121"/>
        <end position="130"/>
    </location>
</feature>
<feature type="compositionally biased region" description="Basic and acidic residues" evidence="2">
    <location>
        <begin position="42"/>
        <end position="55"/>
    </location>
</feature>
<comment type="caution">
    <text evidence="3">The sequence shown here is derived from an EMBL/GenBank/DDBJ whole genome shotgun (WGS) entry which is preliminary data.</text>
</comment>
<keyword evidence="1" id="KW-0175">Coiled coil</keyword>
<feature type="region of interest" description="Disordered" evidence="2">
    <location>
        <begin position="34"/>
        <end position="55"/>
    </location>
</feature>
<dbReference type="Proteomes" id="UP000544331">
    <property type="component" value="Unassembled WGS sequence"/>
</dbReference>
<evidence type="ECO:0000256" key="1">
    <source>
        <dbReference type="SAM" id="Coils"/>
    </source>
</evidence>
<accession>A0A8H5YQF9</accession>
<organism evidence="3 4">
    <name type="scientific">Fusarium mundagurra</name>
    <dbReference type="NCBI Taxonomy" id="1567541"/>
    <lineage>
        <taxon>Eukaryota</taxon>
        <taxon>Fungi</taxon>
        <taxon>Dikarya</taxon>
        <taxon>Ascomycota</taxon>
        <taxon>Pezizomycotina</taxon>
        <taxon>Sordariomycetes</taxon>
        <taxon>Hypocreomycetidae</taxon>
        <taxon>Hypocreales</taxon>
        <taxon>Nectriaceae</taxon>
        <taxon>Fusarium</taxon>
        <taxon>Fusarium fujikuroi species complex</taxon>
    </lineage>
</organism>